<reference evidence="1 2" key="1">
    <citation type="submission" date="2017-05" db="EMBL/GenBank/DDBJ databases">
        <authorList>
            <person name="Varghese N."/>
            <person name="Submissions S."/>
        </authorList>
    </citation>
    <scope>NUCLEOTIDE SEQUENCE [LARGE SCALE GENOMIC DNA]</scope>
    <source>
        <strain evidence="1 2">DSM 29734</strain>
    </source>
</reference>
<evidence type="ECO:0008006" key="3">
    <source>
        <dbReference type="Google" id="ProtNLM"/>
    </source>
</evidence>
<proteinExistence type="predicted"/>
<dbReference type="EMBL" id="FXTY01000008">
    <property type="protein sequence ID" value="SMP32186.1"/>
    <property type="molecule type" value="Genomic_DNA"/>
</dbReference>
<gene>
    <name evidence="1" type="ORF">SAMN06265373_108145</name>
</gene>
<dbReference type="Proteomes" id="UP001157961">
    <property type="component" value="Unassembled WGS sequence"/>
</dbReference>
<dbReference type="RefSeq" id="WP_283427444.1">
    <property type="nucleotide sequence ID" value="NZ_FXTY01000008.1"/>
</dbReference>
<name>A0ABY1PEQ1_9RHOB</name>
<protein>
    <recommendedName>
        <fullName evidence="3">DUF3276 family protein</fullName>
    </recommendedName>
</protein>
<accession>A0ABY1PEQ1</accession>
<keyword evidence="2" id="KW-1185">Reference proteome</keyword>
<sequence length="157" mass="17315">MDFTQFDSVKRAESGFDYHIKCAATGKPLFDNSDDIYADNGKPCLVTLKGREAASVRAALREAGKARALAEKDKGDEDEETSVNFDEVHDLMVTAGCIMIKGFKNIDREERPAKAKDADWFLNLNRFTGPSEFKSFVEQVTEAANDRAQVLGNASKG</sequence>
<evidence type="ECO:0000313" key="1">
    <source>
        <dbReference type="EMBL" id="SMP32186.1"/>
    </source>
</evidence>
<evidence type="ECO:0000313" key="2">
    <source>
        <dbReference type="Proteomes" id="UP001157961"/>
    </source>
</evidence>
<comment type="caution">
    <text evidence="1">The sequence shown here is derived from an EMBL/GenBank/DDBJ whole genome shotgun (WGS) entry which is preliminary data.</text>
</comment>
<organism evidence="1 2">
    <name type="scientific">Shimia sagamensis</name>
    <dbReference type="NCBI Taxonomy" id="1566352"/>
    <lineage>
        <taxon>Bacteria</taxon>
        <taxon>Pseudomonadati</taxon>
        <taxon>Pseudomonadota</taxon>
        <taxon>Alphaproteobacteria</taxon>
        <taxon>Rhodobacterales</taxon>
        <taxon>Roseobacteraceae</taxon>
    </lineage>
</organism>